<proteinExistence type="predicted"/>
<evidence type="ECO:0000313" key="1">
    <source>
        <dbReference type="EMBL" id="KKL19893.1"/>
    </source>
</evidence>
<organism evidence="1">
    <name type="scientific">marine sediment metagenome</name>
    <dbReference type="NCBI Taxonomy" id="412755"/>
    <lineage>
        <taxon>unclassified sequences</taxon>
        <taxon>metagenomes</taxon>
        <taxon>ecological metagenomes</taxon>
    </lineage>
</organism>
<reference evidence="1" key="1">
    <citation type="journal article" date="2015" name="Nature">
        <title>Complex archaea that bridge the gap between prokaryotes and eukaryotes.</title>
        <authorList>
            <person name="Spang A."/>
            <person name="Saw J.H."/>
            <person name="Jorgensen S.L."/>
            <person name="Zaremba-Niedzwiedzka K."/>
            <person name="Martijn J."/>
            <person name="Lind A.E."/>
            <person name="van Eijk R."/>
            <person name="Schleper C."/>
            <person name="Guy L."/>
            <person name="Ettema T.J."/>
        </authorList>
    </citation>
    <scope>NUCLEOTIDE SEQUENCE</scope>
</reference>
<feature type="non-terminal residue" evidence="1">
    <location>
        <position position="1"/>
    </location>
</feature>
<sequence>VNQWKFNAYERSANWSDVIKPDNISVIDFLEILDEFWQVGKIISSIHQKLVNGMALIMIQKSPGAGLGRGASFGTEKPRLYLTLESGKAKIVKAKNWAGIENPNGLITDFSIIQGAKMTQKGLWHHEGEDPLEKKGRY</sequence>
<dbReference type="AlphaFoldDB" id="A0A0F9E752"/>
<protein>
    <submittedName>
        <fullName evidence="1">Uncharacterized protein</fullName>
    </submittedName>
</protein>
<dbReference type="EMBL" id="LAZR01038315">
    <property type="protein sequence ID" value="KKL19893.1"/>
    <property type="molecule type" value="Genomic_DNA"/>
</dbReference>
<comment type="caution">
    <text evidence="1">The sequence shown here is derived from an EMBL/GenBank/DDBJ whole genome shotgun (WGS) entry which is preliminary data.</text>
</comment>
<accession>A0A0F9E752</accession>
<gene>
    <name evidence="1" type="ORF">LCGC14_2460930</name>
</gene>
<name>A0A0F9E752_9ZZZZ</name>